<dbReference type="EMBL" id="WBMS02000046">
    <property type="protein sequence ID" value="MWA06153.1"/>
    <property type="molecule type" value="Genomic_DNA"/>
</dbReference>
<protein>
    <submittedName>
        <fullName evidence="2">Uncharacterized protein</fullName>
    </submittedName>
</protein>
<dbReference type="RefSeq" id="WP_151598554.1">
    <property type="nucleotide sequence ID" value="NZ_WBMS02000046.1"/>
</dbReference>
<accession>A0A6I4MKN4</accession>
<feature type="region of interest" description="Disordered" evidence="1">
    <location>
        <begin position="56"/>
        <end position="79"/>
    </location>
</feature>
<reference evidence="2" key="1">
    <citation type="submission" date="2019-12" db="EMBL/GenBank/DDBJ databases">
        <title>Actinomadura physcomitrii sp. nov., a novel actinomycete isolated from moss [Physcomitrium sphaericum (Ludw) Fuernr].</title>
        <authorList>
            <person name="Zhuang X."/>
        </authorList>
    </citation>
    <scope>NUCLEOTIDE SEQUENCE [LARGE SCALE GENOMIC DNA]</scope>
    <source>
        <strain evidence="2">LD22</strain>
    </source>
</reference>
<dbReference type="AlphaFoldDB" id="A0A6I4MKN4"/>
<organism evidence="2 3">
    <name type="scientific">Actinomadura physcomitrii</name>
    <dbReference type="NCBI Taxonomy" id="2650748"/>
    <lineage>
        <taxon>Bacteria</taxon>
        <taxon>Bacillati</taxon>
        <taxon>Actinomycetota</taxon>
        <taxon>Actinomycetes</taxon>
        <taxon>Streptosporangiales</taxon>
        <taxon>Thermomonosporaceae</taxon>
        <taxon>Actinomadura</taxon>
    </lineage>
</organism>
<sequence>MMTVICEGKTERSYLKRANGEAGQESRFVIHLEPHSQPDKGFKPSDAVERAREVQRRIADDSALSPEDSLTMLDRLAGR</sequence>
<dbReference type="Proteomes" id="UP000462055">
    <property type="component" value="Unassembled WGS sequence"/>
</dbReference>
<name>A0A6I4MKN4_9ACTN</name>
<evidence type="ECO:0000313" key="2">
    <source>
        <dbReference type="EMBL" id="MWA06153.1"/>
    </source>
</evidence>
<comment type="caution">
    <text evidence="2">The sequence shown here is derived from an EMBL/GenBank/DDBJ whole genome shotgun (WGS) entry which is preliminary data.</text>
</comment>
<evidence type="ECO:0000313" key="3">
    <source>
        <dbReference type="Proteomes" id="UP000462055"/>
    </source>
</evidence>
<gene>
    <name evidence="2" type="ORF">F8568_038550</name>
</gene>
<proteinExistence type="predicted"/>
<keyword evidence="3" id="KW-1185">Reference proteome</keyword>
<evidence type="ECO:0000256" key="1">
    <source>
        <dbReference type="SAM" id="MobiDB-lite"/>
    </source>
</evidence>